<sequence>MCTVSELHRCKLLYLMWALTKPCSVDQAQISTVTAMAYQQAFLNVSACLLFLLLFIALA</sequence>
<keyword evidence="1" id="KW-0812">Transmembrane</keyword>
<reference evidence="2" key="2">
    <citation type="journal article" date="2015" name="Fish Shellfish Immunol.">
        <title>Early steps in the European eel (Anguilla anguilla)-Vibrio vulnificus interaction in the gills: Role of the RtxA13 toxin.</title>
        <authorList>
            <person name="Callol A."/>
            <person name="Pajuelo D."/>
            <person name="Ebbesson L."/>
            <person name="Teles M."/>
            <person name="MacKenzie S."/>
            <person name="Amaro C."/>
        </authorList>
    </citation>
    <scope>NUCLEOTIDE SEQUENCE</scope>
</reference>
<reference evidence="2" key="1">
    <citation type="submission" date="2014-11" db="EMBL/GenBank/DDBJ databases">
        <authorList>
            <person name="Amaro Gonzalez C."/>
        </authorList>
    </citation>
    <scope>NUCLEOTIDE SEQUENCE</scope>
</reference>
<dbReference type="AlphaFoldDB" id="A0A0E9SVL8"/>
<proteinExistence type="predicted"/>
<name>A0A0E9SVL8_ANGAN</name>
<dbReference type="EMBL" id="GBXM01063974">
    <property type="protein sequence ID" value="JAH44603.1"/>
    <property type="molecule type" value="Transcribed_RNA"/>
</dbReference>
<organism evidence="2">
    <name type="scientific">Anguilla anguilla</name>
    <name type="common">European freshwater eel</name>
    <name type="synonym">Muraena anguilla</name>
    <dbReference type="NCBI Taxonomy" id="7936"/>
    <lineage>
        <taxon>Eukaryota</taxon>
        <taxon>Metazoa</taxon>
        <taxon>Chordata</taxon>
        <taxon>Craniata</taxon>
        <taxon>Vertebrata</taxon>
        <taxon>Euteleostomi</taxon>
        <taxon>Actinopterygii</taxon>
        <taxon>Neopterygii</taxon>
        <taxon>Teleostei</taxon>
        <taxon>Anguilliformes</taxon>
        <taxon>Anguillidae</taxon>
        <taxon>Anguilla</taxon>
    </lineage>
</organism>
<evidence type="ECO:0000313" key="2">
    <source>
        <dbReference type="EMBL" id="JAH44603.1"/>
    </source>
</evidence>
<evidence type="ECO:0000256" key="1">
    <source>
        <dbReference type="SAM" id="Phobius"/>
    </source>
</evidence>
<feature type="transmembrane region" description="Helical" evidence="1">
    <location>
        <begin position="41"/>
        <end position="58"/>
    </location>
</feature>
<protein>
    <submittedName>
        <fullName evidence="2">Uncharacterized protein</fullName>
    </submittedName>
</protein>
<accession>A0A0E9SVL8</accession>
<keyword evidence="1" id="KW-1133">Transmembrane helix</keyword>
<keyword evidence="1" id="KW-0472">Membrane</keyword>